<dbReference type="Proteomes" id="UP001152614">
    <property type="component" value="Unassembled WGS sequence"/>
</dbReference>
<sequence>MLNFVSSIIGSILSGCIVAIFAYWLNRKGRR</sequence>
<keyword evidence="1" id="KW-1133">Transmembrane helix</keyword>
<accession>A0A9X4NIG8</accession>
<dbReference type="AlphaFoldDB" id="A0A9X4NIG8"/>
<dbReference type="RefSeq" id="WP_278229091.1">
    <property type="nucleotide sequence ID" value="NZ_JAOWLY010000009.1"/>
</dbReference>
<organism evidence="2 3">
    <name type="scientific">Lactococcus lactis</name>
    <dbReference type="NCBI Taxonomy" id="1358"/>
    <lineage>
        <taxon>Bacteria</taxon>
        <taxon>Bacillati</taxon>
        <taxon>Bacillota</taxon>
        <taxon>Bacilli</taxon>
        <taxon>Lactobacillales</taxon>
        <taxon>Streptococcaceae</taxon>
        <taxon>Lactococcus</taxon>
    </lineage>
</organism>
<dbReference type="EMBL" id="JAOWLY010000009">
    <property type="protein sequence ID" value="MDG4984362.1"/>
    <property type="molecule type" value="Genomic_DNA"/>
</dbReference>
<evidence type="ECO:0000256" key="1">
    <source>
        <dbReference type="SAM" id="Phobius"/>
    </source>
</evidence>
<evidence type="ECO:0000313" key="3">
    <source>
        <dbReference type="Proteomes" id="UP001152614"/>
    </source>
</evidence>
<evidence type="ECO:0000313" key="2">
    <source>
        <dbReference type="EMBL" id="MDG4984362.1"/>
    </source>
</evidence>
<feature type="transmembrane region" description="Helical" evidence="1">
    <location>
        <begin position="6"/>
        <end position="25"/>
    </location>
</feature>
<reference evidence="2" key="1">
    <citation type="submission" date="2022-10" db="EMBL/GenBank/DDBJ databases">
        <authorList>
            <person name="Turner M.S."/>
            <person name="Huang W."/>
        </authorList>
    </citation>
    <scope>NUCLEOTIDE SEQUENCE</scope>
    <source>
        <strain evidence="2">3</strain>
    </source>
</reference>
<proteinExistence type="predicted"/>
<comment type="caution">
    <text evidence="2">The sequence shown here is derived from an EMBL/GenBank/DDBJ whole genome shotgun (WGS) entry which is preliminary data.</text>
</comment>
<protein>
    <submittedName>
        <fullName evidence="2">Type I toxin-antitoxin system Fst family toxin</fullName>
    </submittedName>
</protein>
<dbReference type="NCBIfam" id="NF033608">
    <property type="entry name" value="type_I_tox_Fst"/>
    <property type="match status" value="1"/>
</dbReference>
<gene>
    <name evidence="2" type="ORF">OGZ51_09425</name>
</gene>
<keyword evidence="1" id="KW-0472">Membrane</keyword>
<keyword evidence="1" id="KW-0812">Transmembrane</keyword>
<name>A0A9X4NIG8_9LACT</name>
<reference evidence="2" key="2">
    <citation type="journal article" date="2023" name="Food Microbiol.">
        <title>Evaluation of the fermentation potential of lactic acid bacteria isolated from herbs, fruits and vegetables as starter cultures in nut-based milk alternatives.</title>
        <authorList>
            <person name="Huang W."/>
            <person name="Dong A."/>
            <person name="Pham H.T."/>
            <person name="Zhou C."/>
            <person name="Huo Z."/>
            <person name="Watjen A.P."/>
            <person name="Prakash S."/>
            <person name="Bang-Berthelsen C.H."/>
            <person name="Turner M.S."/>
        </authorList>
    </citation>
    <scope>NUCLEOTIDE SEQUENCE</scope>
    <source>
        <strain evidence="2">3</strain>
    </source>
</reference>